<name>A0A382YPB4_9ZZZZ</name>
<dbReference type="AlphaFoldDB" id="A0A382YPB4"/>
<gene>
    <name evidence="2" type="ORF">METZ01_LOCUS437202</name>
</gene>
<evidence type="ECO:0000259" key="1">
    <source>
        <dbReference type="Pfam" id="PF12804"/>
    </source>
</evidence>
<evidence type="ECO:0000313" key="2">
    <source>
        <dbReference type="EMBL" id="SVD84348.1"/>
    </source>
</evidence>
<accession>A0A382YPB4</accession>
<dbReference type="Gene3D" id="3.90.550.10">
    <property type="entry name" value="Spore Coat Polysaccharide Biosynthesis Protein SpsA, Chain A"/>
    <property type="match status" value="1"/>
</dbReference>
<sequence length="237" mass="27563">MSDLTNYSYKKYDAILLAGEGESSYKVFHQHKAFLEIKGKCIINYVIEALQQVDAIKDIYIVGSKNKLKQTLNDAAVDFYYPKKIHLVEQKANLYENIFYTFLKTIPGGEDSSVTDLEISPSKNKAVLIVPCDSPLLTPKEVTYFISQSDTNNYDHILGLISEEDLENFYPKENLPGIKMAYLHLRENNYRINNLHLVKPLRIANRKYVQEMYQYRYQRNFKKIILFGRSLLGKIKL</sequence>
<feature type="non-terminal residue" evidence="2">
    <location>
        <position position="237"/>
    </location>
</feature>
<dbReference type="SUPFAM" id="SSF53448">
    <property type="entry name" value="Nucleotide-diphospho-sugar transferases"/>
    <property type="match status" value="1"/>
</dbReference>
<proteinExistence type="predicted"/>
<dbReference type="EMBL" id="UINC01176964">
    <property type="protein sequence ID" value="SVD84348.1"/>
    <property type="molecule type" value="Genomic_DNA"/>
</dbReference>
<dbReference type="InterPro" id="IPR029044">
    <property type="entry name" value="Nucleotide-diphossugar_trans"/>
</dbReference>
<dbReference type="InterPro" id="IPR025877">
    <property type="entry name" value="MobA-like_NTP_Trfase"/>
</dbReference>
<feature type="domain" description="MobA-like NTP transferase" evidence="1">
    <location>
        <begin position="15"/>
        <end position="198"/>
    </location>
</feature>
<reference evidence="2" key="1">
    <citation type="submission" date="2018-05" db="EMBL/GenBank/DDBJ databases">
        <authorList>
            <person name="Lanie J.A."/>
            <person name="Ng W.-L."/>
            <person name="Kazmierczak K.M."/>
            <person name="Andrzejewski T.M."/>
            <person name="Davidsen T.M."/>
            <person name="Wayne K.J."/>
            <person name="Tettelin H."/>
            <person name="Glass J.I."/>
            <person name="Rusch D."/>
            <person name="Podicherti R."/>
            <person name="Tsui H.-C.T."/>
            <person name="Winkler M.E."/>
        </authorList>
    </citation>
    <scope>NUCLEOTIDE SEQUENCE</scope>
</reference>
<dbReference type="Pfam" id="PF12804">
    <property type="entry name" value="NTP_transf_3"/>
    <property type="match status" value="1"/>
</dbReference>
<organism evidence="2">
    <name type="scientific">marine metagenome</name>
    <dbReference type="NCBI Taxonomy" id="408172"/>
    <lineage>
        <taxon>unclassified sequences</taxon>
        <taxon>metagenomes</taxon>
        <taxon>ecological metagenomes</taxon>
    </lineage>
</organism>
<protein>
    <recommendedName>
        <fullName evidence="1">MobA-like NTP transferase domain-containing protein</fullName>
    </recommendedName>
</protein>
<feature type="non-terminal residue" evidence="2">
    <location>
        <position position="1"/>
    </location>
</feature>
<dbReference type="GO" id="GO:0016779">
    <property type="term" value="F:nucleotidyltransferase activity"/>
    <property type="evidence" value="ECO:0007669"/>
    <property type="project" value="UniProtKB-ARBA"/>
</dbReference>